<dbReference type="Proteomes" id="UP000001396">
    <property type="component" value="Unassembled WGS sequence"/>
</dbReference>
<dbReference type="PANTHER" id="PTHR11552:SF147">
    <property type="entry name" value="CHOLINE DEHYDROGENASE, MITOCHONDRIAL"/>
    <property type="match status" value="1"/>
</dbReference>
<dbReference type="InterPro" id="IPR000172">
    <property type="entry name" value="GMC_OxRdtase_N"/>
</dbReference>
<sequence length="712" mass="79804">MKKTFRLFSLLNTGKRVIKSSPKCLCLSAKILCVPTKDRSNRNKGSTRACSSRRSQTEAPDAAPTVSAVSSPDAVPTVPAVSSPDATSTLDECDIPKLLFNSNDWVPLYNSKIEYKLDDEALFLDPKTKEPLDIELVDAFGPGKKYIDRGETLIFPLMKPTEVKDLKGAEVMDIHNPNNSYQVQRIVSIHNLSQTDNLMRFLTYSQMEIKRLFEFVNASFQINLVTGAVYFSAKFQVSNMASSISDDGSVDEFYRNIKITRRYKFDFVIIGAGSAGSVVANKLSKDPTNSVLLVEEGIVKSNSIIDDIKCLLINSITSFLLLLIGGYSTNIYKVMDNVKYGLNYIDPDYEITKYYENALYNATGNRYIRSLRGKVVGGCNSINGMVASVGNSYDYDNWARITGEPEWSWNGTIYPIHLPDFFKHVPIRRNKEEDAFNRELKQAILPLGFDATQKQDEDGLYHRATSFSQYVDTISRTRENLSIFVKHKAMRIHFDTSVSPVRAIGVYLKDLSNDDYLNIPINPAFLYSLEFVAPTSSGFIAIEKLRPNFEFHEKPLLRIDHISNPIEMEYIMDAIESCRAIEKNLVELGIVAEHGIRLGGINLGERDSKVLEQQVRDNILTAYHPHGSLRMGPYYDSSFPTTGQLRLKGSANIRVVDASVIPISPSGNTNIPSIIVGLQGSRFILRDLEIRKASQQSSSSSSSDLFKNFEKT</sequence>
<dbReference type="RefSeq" id="XP_020432887.1">
    <property type="nucleotide sequence ID" value="XM_020577213.1"/>
</dbReference>
<evidence type="ECO:0000259" key="7">
    <source>
        <dbReference type="Pfam" id="PF05199"/>
    </source>
</evidence>
<protein>
    <submittedName>
        <fullName evidence="8">Uncharacterized protein</fullName>
    </submittedName>
</protein>
<evidence type="ECO:0000256" key="2">
    <source>
        <dbReference type="ARBA" id="ARBA00010790"/>
    </source>
</evidence>
<dbReference type="GeneID" id="31361836"/>
<dbReference type="InParanoid" id="D3BCX6"/>
<evidence type="ECO:0000313" key="8">
    <source>
        <dbReference type="EMBL" id="EFA80768.1"/>
    </source>
</evidence>
<feature type="domain" description="Glucose-methanol-choline oxidoreductase N-terminal" evidence="6">
    <location>
        <begin position="265"/>
        <end position="461"/>
    </location>
</feature>
<dbReference type="PANTHER" id="PTHR11552">
    <property type="entry name" value="GLUCOSE-METHANOL-CHOLINE GMC OXIDOREDUCTASE"/>
    <property type="match status" value="1"/>
</dbReference>
<name>D3BCX6_HETP5</name>
<evidence type="ECO:0000256" key="1">
    <source>
        <dbReference type="ARBA" id="ARBA00001974"/>
    </source>
</evidence>
<dbReference type="SUPFAM" id="SSF51905">
    <property type="entry name" value="FAD/NAD(P)-binding domain"/>
    <property type="match status" value="1"/>
</dbReference>
<dbReference type="Pfam" id="PF05199">
    <property type="entry name" value="GMC_oxred_C"/>
    <property type="match status" value="1"/>
</dbReference>
<dbReference type="EMBL" id="ADBJ01000028">
    <property type="protein sequence ID" value="EFA80768.1"/>
    <property type="molecule type" value="Genomic_DNA"/>
</dbReference>
<dbReference type="AlphaFoldDB" id="D3BCX6"/>
<dbReference type="GO" id="GO:0050660">
    <property type="term" value="F:flavin adenine dinucleotide binding"/>
    <property type="evidence" value="ECO:0007669"/>
    <property type="project" value="InterPro"/>
</dbReference>
<keyword evidence="9" id="KW-1185">Reference proteome</keyword>
<keyword evidence="4" id="KW-0274">FAD</keyword>
<proteinExistence type="inferred from homology"/>
<feature type="domain" description="Glucose-methanol-choline oxidoreductase C-terminal" evidence="7">
    <location>
        <begin position="534"/>
        <end position="676"/>
    </location>
</feature>
<evidence type="ECO:0000313" key="9">
    <source>
        <dbReference type="Proteomes" id="UP000001396"/>
    </source>
</evidence>
<dbReference type="Gene3D" id="3.50.50.60">
    <property type="entry name" value="FAD/NAD(P)-binding domain"/>
    <property type="match status" value="2"/>
</dbReference>
<dbReference type="GO" id="GO:0016614">
    <property type="term" value="F:oxidoreductase activity, acting on CH-OH group of donors"/>
    <property type="evidence" value="ECO:0007669"/>
    <property type="project" value="InterPro"/>
</dbReference>
<keyword evidence="3" id="KW-0285">Flavoprotein</keyword>
<evidence type="ECO:0000259" key="6">
    <source>
        <dbReference type="Pfam" id="PF00732"/>
    </source>
</evidence>
<gene>
    <name evidence="8" type="ORF">PPL_06354</name>
</gene>
<dbReference type="InterPro" id="IPR036188">
    <property type="entry name" value="FAD/NAD-bd_sf"/>
</dbReference>
<evidence type="ECO:0000256" key="4">
    <source>
        <dbReference type="ARBA" id="ARBA00022827"/>
    </source>
</evidence>
<comment type="caution">
    <text evidence="8">The sequence shown here is derived from an EMBL/GenBank/DDBJ whole genome shotgun (WGS) entry which is preliminary data.</text>
</comment>
<dbReference type="SUPFAM" id="SSF54373">
    <property type="entry name" value="FAD-linked reductases, C-terminal domain"/>
    <property type="match status" value="1"/>
</dbReference>
<dbReference type="STRING" id="670386.D3BCX6"/>
<comment type="similarity">
    <text evidence="2">Belongs to the GMC oxidoreductase family.</text>
</comment>
<feature type="region of interest" description="Disordered" evidence="5">
    <location>
        <begin position="38"/>
        <end position="87"/>
    </location>
</feature>
<evidence type="ECO:0000256" key="3">
    <source>
        <dbReference type="ARBA" id="ARBA00022630"/>
    </source>
</evidence>
<dbReference type="Pfam" id="PF00732">
    <property type="entry name" value="GMC_oxred_N"/>
    <property type="match status" value="1"/>
</dbReference>
<evidence type="ECO:0000256" key="5">
    <source>
        <dbReference type="SAM" id="MobiDB-lite"/>
    </source>
</evidence>
<dbReference type="InterPro" id="IPR012132">
    <property type="entry name" value="GMC_OxRdtase"/>
</dbReference>
<reference evidence="8 9" key="1">
    <citation type="journal article" date="2011" name="Genome Res.">
        <title>Phylogeny-wide analysis of social amoeba genomes highlights ancient origins for complex intercellular communication.</title>
        <authorList>
            <person name="Heidel A.J."/>
            <person name="Lawal H.M."/>
            <person name="Felder M."/>
            <person name="Schilde C."/>
            <person name="Helps N.R."/>
            <person name="Tunggal B."/>
            <person name="Rivero F."/>
            <person name="John U."/>
            <person name="Schleicher M."/>
            <person name="Eichinger L."/>
            <person name="Platzer M."/>
            <person name="Noegel A.A."/>
            <person name="Schaap P."/>
            <person name="Gloeckner G."/>
        </authorList>
    </citation>
    <scope>NUCLEOTIDE SEQUENCE [LARGE SCALE GENOMIC DNA]</scope>
    <source>
        <strain evidence="9">ATCC 26659 / Pp 5 / PN500</strain>
    </source>
</reference>
<feature type="compositionally biased region" description="Polar residues" evidence="5">
    <location>
        <begin position="43"/>
        <end position="58"/>
    </location>
</feature>
<dbReference type="InterPro" id="IPR007867">
    <property type="entry name" value="GMC_OxRtase_C"/>
</dbReference>
<comment type="cofactor">
    <cofactor evidence="1">
        <name>FAD</name>
        <dbReference type="ChEBI" id="CHEBI:57692"/>
    </cofactor>
</comment>
<organism evidence="8 9">
    <name type="scientific">Heterostelium pallidum (strain ATCC 26659 / Pp 5 / PN500)</name>
    <name type="common">Cellular slime mold</name>
    <name type="synonym">Polysphondylium pallidum</name>
    <dbReference type="NCBI Taxonomy" id="670386"/>
    <lineage>
        <taxon>Eukaryota</taxon>
        <taxon>Amoebozoa</taxon>
        <taxon>Evosea</taxon>
        <taxon>Eumycetozoa</taxon>
        <taxon>Dictyostelia</taxon>
        <taxon>Acytosteliales</taxon>
        <taxon>Acytosteliaceae</taxon>
        <taxon>Heterostelium</taxon>
    </lineage>
</organism>
<accession>D3BCX6</accession>